<feature type="domain" description="C-type lectin" evidence="1">
    <location>
        <begin position="43"/>
        <end position="116"/>
    </location>
</feature>
<dbReference type="InterPro" id="IPR001304">
    <property type="entry name" value="C-type_lectin-like"/>
</dbReference>
<evidence type="ECO:0000313" key="3">
    <source>
        <dbReference type="Proteomes" id="UP000694523"/>
    </source>
</evidence>
<dbReference type="PANTHER" id="PTHR45784">
    <property type="entry name" value="C-TYPE LECTIN DOMAIN FAMILY 20 MEMBER A-RELATED"/>
    <property type="match status" value="1"/>
</dbReference>
<reference evidence="2" key="1">
    <citation type="submission" date="2025-08" db="UniProtKB">
        <authorList>
            <consortium name="Ensembl"/>
        </authorList>
    </citation>
    <scope>IDENTIFICATION</scope>
</reference>
<sequence length="141" mass="15518">SSGSFQKWLLVNHVTITSLSSAVFCGRHGPAPPAPKHKKPFHWADALTYCRTHHTDLALIESAEENTAAINVGGENGNWIGLFRSTGKWSDNRTVAFTAWYHKLSGSKVYHKPFCAAQNVYSITPGKDHLFCNSASLSFIT</sequence>
<dbReference type="AlphaFoldDB" id="A0A8C6UNX3"/>
<proteinExistence type="predicted"/>
<accession>A0A8C6UNX3</accession>
<dbReference type="Proteomes" id="UP000694523">
    <property type="component" value="Unplaced"/>
</dbReference>
<dbReference type="InterPro" id="IPR016186">
    <property type="entry name" value="C-type_lectin-like/link_sf"/>
</dbReference>
<name>A0A8C6UNX3_9GOBI</name>
<keyword evidence="3" id="KW-1185">Reference proteome</keyword>
<dbReference type="PROSITE" id="PS50041">
    <property type="entry name" value="C_TYPE_LECTIN_2"/>
    <property type="match status" value="1"/>
</dbReference>
<dbReference type="InterPro" id="IPR016187">
    <property type="entry name" value="CTDL_fold"/>
</dbReference>
<organism evidence="2 3">
    <name type="scientific">Neogobius melanostomus</name>
    <name type="common">round goby</name>
    <dbReference type="NCBI Taxonomy" id="47308"/>
    <lineage>
        <taxon>Eukaryota</taxon>
        <taxon>Metazoa</taxon>
        <taxon>Chordata</taxon>
        <taxon>Craniata</taxon>
        <taxon>Vertebrata</taxon>
        <taxon>Euteleostomi</taxon>
        <taxon>Actinopterygii</taxon>
        <taxon>Neopterygii</taxon>
        <taxon>Teleostei</taxon>
        <taxon>Neoteleostei</taxon>
        <taxon>Acanthomorphata</taxon>
        <taxon>Gobiaria</taxon>
        <taxon>Gobiiformes</taxon>
        <taxon>Gobioidei</taxon>
        <taxon>Gobiidae</taxon>
        <taxon>Benthophilinae</taxon>
        <taxon>Neogobiini</taxon>
        <taxon>Neogobius</taxon>
    </lineage>
</organism>
<dbReference type="SUPFAM" id="SSF56436">
    <property type="entry name" value="C-type lectin-like"/>
    <property type="match status" value="1"/>
</dbReference>
<dbReference type="Ensembl" id="ENSNMLT00000040810.1">
    <property type="protein sequence ID" value="ENSNMLP00000036634.1"/>
    <property type="gene ID" value="ENSNMLG00000022718.1"/>
</dbReference>
<evidence type="ECO:0000313" key="2">
    <source>
        <dbReference type="Ensembl" id="ENSNMLP00000036634.1"/>
    </source>
</evidence>
<evidence type="ECO:0000259" key="1">
    <source>
        <dbReference type="PROSITE" id="PS50041"/>
    </source>
</evidence>
<dbReference type="PANTHER" id="PTHR45784:SF3">
    <property type="entry name" value="C-TYPE LECTIN DOMAIN FAMILY 4 MEMBER K-LIKE-RELATED"/>
    <property type="match status" value="1"/>
</dbReference>
<dbReference type="Pfam" id="PF00059">
    <property type="entry name" value="Lectin_C"/>
    <property type="match status" value="1"/>
</dbReference>
<dbReference type="Gene3D" id="3.10.100.10">
    <property type="entry name" value="Mannose-Binding Protein A, subunit A"/>
    <property type="match status" value="1"/>
</dbReference>
<protein>
    <recommendedName>
        <fullName evidence="1">C-type lectin domain-containing protein</fullName>
    </recommendedName>
</protein>
<reference evidence="2" key="2">
    <citation type="submission" date="2025-09" db="UniProtKB">
        <authorList>
            <consortium name="Ensembl"/>
        </authorList>
    </citation>
    <scope>IDENTIFICATION</scope>
</reference>